<keyword evidence="4" id="KW-1185">Reference proteome</keyword>
<dbReference type="InterPro" id="IPR007524">
    <property type="entry name" value="Pec_lyase_N"/>
</dbReference>
<reference evidence="4" key="1">
    <citation type="journal article" date="2020" name="Nat. Commun.">
        <title>Genome sequence of the cluster root forming white lupin.</title>
        <authorList>
            <person name="Hufnagel B."/>
            <person name="Marques A."/>
            <person name="Soriano A."/>
            <person name="Marques L."/>
            <person name="Divol F."/>
            <person name="Doumas P."/>
            <person name="Sallet E."/>
            <person name="Mancinotti D."/>
            <person name="Carrere S."/>
            <person name="Marande W."/>
            <person name="Arribat S."/>
            <person name="Keller J."/>
            <person name="Huneau C."/>
            <person name="Blein T."/>
            <person name="Aime D."/>
            <person name="Laguerre M."/>
            <person name="Taylor J."/>
            <person name="Schubert V."/>
            <person name="Nelson M."/>
            <person name="Geu-Flores F."/>
            <person name="Crespi M."/>
            <person name="Gallardo-Guerrero K."/>
            <person name="Delaux P.-M."/>
            <person name="Salse J."/>
            <person name="Berges H."/>
            <person name="Guyot R."/>
            <person name="Gouzy J."/>
            <person name="Peret B."/>
        </authorList>
    </citation>
    <scope>NUCLEOTIDE SEQUENCE [LARGE SCALE GENOMIC DNA]</scope>
    <source>
        <strain evidence="4">cv. Amiga</strain>
    </source>
</reference>
<organism evidence="3 4">
    <name type="scientific">Lupinus albus</name>
    <name type="common">White lupine</name>
    <name type="synonym">Lupinus termis</name>
    <dbReference type="NCBI Taxonomy" id="3870"/>
    <lineage>
        <taxon>Eukaryota</taxon>
        <taxon>Viridiplantae</taxon>
        <taxon>Streptophyta</taxon>
        <taxon>Embryophyta</taxon>
        <taxon>Tracheophyta</taxon>
        <taxon>Spermatophyta</taxon>
        <taxon>Magnoliopsida</taxon>
        <taxon>eudicotyledons</taxon>
        <taxon>Gunneridae</taxon>
        <taxon>Pentapetalae</taxon>
        <taxon>rosids</taxon>
        <taxon>fabids</taxon>
        <taxon>Fabales</taxon>
        <taxon>Fabaceae</taxon>
        <taxon>Papilionoideae</taxon>
        <taxon>50 kb inversion clade</taxon>
        <taxon>genistoids sensu lato</taxon>
        <taxon>core genistoids</taxon>
        <taxon>Genisteae</taxon>
        <taxon>Lupinus</taxon>
    </lineage>
</organism>
<evidence type="ECO:0000259" key="2">
    <source>
        <dbReference type="Pfam" id="PF04431"/>
    </source>
</evidence>
<comment type="caution">
    <text evidence="3">The sequence shown here is derived from an EMBL/GenBank/DDBJ whole genome shotgun (WGS) entry which is preliminary data.</text>
</comment>
<accession>A0A6A4NUT4</accession>
<sequence>MAVSATKVALILLITMAIIIPCFECGIAEFDDYLKAQAEEARKLTLQTYVPNPEGIAEALNLQVHRKLEEDTIRKELRERDKRKVY</sequence>
<dbReference type="OrthoDB" id="1421870at2759"/>
<dbReference type="Pfam" id="PF04431">
    <property type="entry name" value="Pec_lyase_N"/>
    <property type="match status" value="1"/>
</dbReference>
<comment type="similarity">
    <text evidence="1">Belongs to the polysaccharide lyase 1 family.</text>
</comment>
<protein>
    <submittedName>
        <fullName evidence="3">Putative pectate lyase</fullName>
    </submittedName>
</protein>
<dbReference type="EMBL" id="WOCE01000021">
    <property type="protein sequence ID" value="KAE9590378.1"/>
    <property type="molecule type" value="Genomic_DNA"/>
</dbReference>
<evidence type="ECO:0000313" key="4">
    <source>
        <dbReference type="Proteomes" id="UP000447434"/>
    </source>
</evidence>
<dbReference type="GO" id="GO:0030570">
    <property type="term" value="F:pectate lyase activity"/>
    <property type="evidence" value="ECO:0007669"/>
    <property type="project" value="InterPro"/>
</dbReference>
<keyword evidence="3" id="KW-0456">Lyase</keyword>
<dbReference type="AlphaFoldDB" id="A0A6A4NUT4"/>
<evidence type="ECO:0000313" key="3">
    <source>
        <dbReference type="EMBL" id="KAE9590378.1"/>
    </source>
</evidence>
<gene>
    <name evidence="3" type="ORF">Lalb_Chr21g0318951</name>
</gene>
<feature type="domain" description="Pectate lyase N-terminal" evidence="2">
    <location>
        <begin position="27"/>
        <end position="73"/>
    </location>
</feature>
<proteinExistence type="inferred from homology"/>
<name>A0A6A4NUT4_LUPAL</name>
<evidence type="ECO:0000256" key="1">
    <source>
        <dbReference type="ARBA" id="ARBA00010980"/>
    </source>
</evidence>
<dbReference type="Proteomes" id="UP000447434">
    <property type="component" value="Chromosome 21"/>
</dbReference>